<dbReference type="AlphaFoldDB" id="A0A8H7SGP3"/>
<dbReference type="EMBL" id="JAEPRE010000310">
    <property type="protein sequence ID" value="KAG2229099.1"/>
    <property type="molecule type" value="Genomic_DNA"/>
</dbReference>
<evidence type="ECO:0000313" key="2">
    <source>
        <dbReference type="Proteomes" id="UP000613177"/>
    </source>
</evidence>
<protein>
    <submittedName>
        <fullName evidence="1">Uncharacterized protein</fullName>
    </submittedName>
</protein>
<evidence type="ECO:0000313" key="1">
    <source>
        <dbReference type="EMBL" id="KAG2229099.1"/>
    </source>
</evidence>
<dbReference type="Proteomes" id="UP000613177">
    <property type="component" value="Unassembled WGS sequence"/>
</dbReference>
<sequence length="82" mass="9026">MLDNLATKTQTKSDIEVVSFVHSGLQSVLVRADCPTPYITRLTRARSVHISSDVTEFGPTVLPSSYSAWMARSNKKSKADVK</sequence>
<gene>
    <name evidence="1" type="ORF">INT48_003202</name>
</gene>
<accession>A0A8H7SGP3</accession>
<organism evidence="1 2">
    <name type="scientific">Thamnidium elegans</name>
    <dbReference type="NCBI Taxonomy" id="101142"/>
    <lineage>
        <taxon>Eukaryota</taxon>
        <taxon>Fungi</taxon>
        <taxon>Fungi incertae sedis</taxon>
        <taxon>Mucoromycota</taxon>
        <taxon>Mucoromycotina</taxon>
        <taxon>Mucoromycetes</taxon>
        <taxon>Mucorales</taxon>
        <taxon>Mucorineae</taxon>
        <taxon>Mucoraceae</taxon>
        <taxon>Thamnidium</taxon>
    </lineage>
</organism>
<proteinExistence type="predicted"/>
<name>A0A8H7SGP3_9FUNG</name>
<reference evidence="1" key="1">
    <citation type="submission" date="2021-01" db="EMBL/GenBank/DDBJ databases">
        <title>Metabolic potential, ecology and presence of endohyphal bacteria is reflected in genomic diversity of Mucoromycotina.</title>
        <authorList>
            <person name="Muszewska A."/>
            <person name="Okrasinska A."/>
            <person name="Steczkiewicz K."/>
            <person name="Drgas O."/>
            <person name="Orlowska M."/>
            <person name="Perlinska-Lenart U."/>
            <person name="Aleksandrzak-Piekarczyk T."/>
            <person name="Szatraj K."/>
            <person name="Zielenkiewicz U."/>
            <person name="Pilsyk S."/>
            <person name="Malc E."/>
            <person name="Mieczkowski P."/>
            <person name="Kruszewska J.S."/>
            <person name="Biernat P."/>
            <person name="Pawlowska J."/>
        </authorList>
    </citation>
    <scope>NUCLEOTIDE SEQUENCE</scope>
    <source>
        <strain evidence="1">WA0000018081</strain>
    </source>
</reference>
<comment type="caution">
    <text evidence="1">The sequence shown here is derived from an EMBL/GenBank/DDBJ whole genome shotgun (WGS) entry which is preliminary data.</text>
</comment>
<keyword evidence="2" id="KW-1185">Reference proteome</keyword>